<dbReference type="Gene3D" id="3.40.50.1970">
    <property type="match status" value="1"/>
</dbReference>
<evidence type="ECO:0000313" key="5">
    <source>
        <dbReference type="EMBL" id="GFP36699.1"/>
    </source>
</evidence>
<proteinExistence type="inferred from homology"/>
<evidence type="ECO:0000313" key="4">
    <source>
        <dbReference type="EMBL" id="GFP29231.1"/>
    </source>
</evidence>
<dbReference type="SUPFAM" id="SSF56796">
    <property type="entry name" value="Dehydroquinate synthase-like"/>
    <property type="match status" value="1"/>
</dbReference>
<name>A0A6V8Q7A5_9ACTN</name>
<dbReference type="Pfam" id="PF00465">
    <property type="entry name" value="Fe-ADH"/>
    <property type="match status" value="1"/>
</dbReference>
<evidence type="ECO:0000313" key="9">
    <source>
        <dbReference type="Proteomes" id="UP000588083"/>
    </source>
</evidence>
<dbReference type="CDD" id="cd08551">
    <property type="entry name" value="Fe-ADH"/>
    <property type="match status" value="1"/>
</dbReference>
<comment type="caution">
    <text evidence="6">The sequence shown here is derived from an EMBL/GenBank/DDBJ whole genome shotgun (WGS) entry which is preliminary data.</text>
</comment>
<dbReference type="EMBL" id="BLSD01000206">
    <property type="protein sequence ID" value="GFP40330.1"/>
    <property type="molecule type" value="Genomic_DNA"/>
</dbReference>
<evidence type="ECO:0000313" key="6">
    <source>
        <dbReference type="EMBL" id="GFP40330.1"/>
    </source>
</evidence>
<dbReference type="EMBL" id="BLSC01000016">
    <property type="protein sequence ID" value="GFP36699.1"/>
    <property type="molecule type" value="Genomic_DNA"/>
</dbReference>
<dbReference type="PANTHER" id="PTHR11496:SF102">
    <property type="entry name" value="ALCOHOL DEHYDROGENASE 4"/>
    <property type="match status" value="1"/>
</dbReference>
<dbReference type="EMBL" id="BLRZ01000004">
    <property type="protein sequence ID" value="GFP29231.1"/>
    <property type="molecule type" value="Genomic_DNA"/>
</dbReference>
<evidence type="ECO:0000313" key="7">
    <source>
        <dbReference type="Proteomes" id="UP000561271"/>
    </source>
</evidence>
<evidence type="ECO:0000256" key="2">
    <source>
        <dbReference type="ARBA" id="ARBA00023002"/>
    </source>
</evidence>
<dbReference type="PANTHER" id="PTHR11496">
    <property type="entry name" value="ALCOHOL DEHYDROGENASE"/>
    <property type="match status" value="1"/>
</dbReference>
<dbReference type="GO" id="GO:0004022">
    <property type="term" value="F:alcohol dehydrogenase (NAD+) activity"/>
    <property type="evidence" value="ECO:0007669"/>
    <property type="project" value="TreeGrafter"/>
</dbReference>
<keyword evidence="9" id="KW-1185">Reference proteome</keyword>
<keyword evidence="2" id="KW-0560">Oxidoreductase</keyword>
<dbReference type="GO" id="GO:0046872">
    <property type="term" value="F:metal ion binding"/>
    <property type="evidence" value="ECO:0007669"/>
    <property type="project" value="InterPro"/>
</dbReference>
<gene>
    <name evidence="4" type="ORF">HKBW3S34_00150</name>
    <name evidence="5" type="ORF">HKBW3S44_00380</name>
    <name evidence="6" type="ORF">HKBW3S47_02026</name>
</gene>
<dbReference type="InterPro" id="IPR039697">
    <property type="entry name" value="Alcohol_dehydrogenase_Fe"/>
</dbReference>
<evidence type="ECO:0000256" key="1">
    <source>
        <dbReference type="ARBA" id="ARBA00007358"/>
    </source>
</evidence>
<dbReference type="FunFam" id="3.40.50.1970:FF:000003">
    <property type="entry name" value="Alcohol dehydrogenase, iron-containing"/>
    <property type="match status" value="1"/>
</dbReference>
<dbReference type="AlphaFoldDB" id="A0A6V8Q7A5"/>
<evidence type="ECO:0000313" key="8">
    <source>
        <dbReference type="Proteomes" id="UP000569018"/>
    </source>
</evidence>
<dbReference type="InterPro" id="IPR001670">
    <property type="entry name" value="ADH_Fe/GldA"/>
</dbReference>
<dbReference type="Proteomes" id="UP000561271">
    <property type="component" value="Unassembled WGS sequence"/>
</dbReference>
<organism evidence="6 8">
    <name type="scientific">Candidatus Hakubella thermalkaliphila</name>
    <dbReference type="NCBI Taxonomy" id="2754717"/>
    <lineage>
        <taxon>Bacteria</taxon>
        <taxon>Bacillati</taxon>
        <taxon>Actinomycetota</taxon>
        <taxon>Actinomycetota incertae sedis</taxon>
        <taxon>Candidatus Hakubellales</taxon>
        <taxon>Candidatus Hakubellaceae</taxon>
        <taxon>Candidatus Hakubella</taxon>
    </lineage>
</organism>
<dbReference type="Proteomes" id="UP000588083">
    <property type="component" value="Unassembled WGS sequence"/>
</dbReference>
<comment type="similarity">
    <text evidence="1">Belongs to the iron-containing alcohol dehydrogenase family.</text>
</comment>
<protein>
    <submittedName>
        <fullName evidence="6">Alcohol dehydrogenase</fullName>
    </submittedName>
</protein>
<accession>A0A6V8Q7A5</accession>
<dbReference type="Proteomes" id="UP000569018">
    <property type="component" value="Unassembled WGS sequence"/>
</dbReference>
<feature type="domain" description="Alcohol dehydrogenase iron-type/glycerol dehydrogenase GldA" evidence="3">
    <location>
        <begin position="10"/>
        <end position="163"/>
    </location>
</feature>
<evidence type="ECO:0000259" key="3">
    <source>
        <dbReference type="Pfam" id="PF00465"/>
    </source>
</evidence>
<reference evidence="7 8" key="1">
    <citation type="journal article" date="2020" name="Front. Microbiol.">
        <title>Single-cell genomics of novel Actinobacteria with the Wood-Ljungdahl pathway discovered in a serpentinizing system.</title>
        <authorList>
            <person name="Merino N."/>
            <person name="Kawai M."/>
            <person name="Boyd E.S."/>
            <person name="Colman D.R."/>
            <person name="McGlynn S.E."/>
            <person name="Nealson K.H."/>
            <person name="Kurokawa K."/>
            <person name="Hongoh Y."/>
        </authorList>
    </citation>
    <scope>NUCLEOTIDE SEQUENCE [LARGE SCALE GENOMIC DNA]</scope>
    <source>
        <strain evidence="4 9">S34</strain>
        <strain evidence="5 7">S44</strain>
        <strain evidence="6 8">S47</strain>
    </source>
</reference>
<sequence>MVKLQVFETPTAIKHAPGAVENLADEARRLEGRKPLLVTDQGVVKAGLLDRIVGSLEKEKITFGLFDRVVGNPPVELVAEGTKIYQDNECDMLIAVGGGSSMDTAKAIGVEVVHDGSILEYEYGKKEITKRIPPLIAIPTTSGTGSEVTLWAVITDKKTAILRTIGTMAPLPLSPLPMKRDFFPPLTTGRAPLRRRTG</sequence>